<dbReference type="PRINTS" id="PR00778">
    <property type="entry name" value="HTHARSR"/>
</dbReference>
<dbReference type="InterPro" id="IPR051011">
    <property type="entry name" value="Metal_resp_trans_reg"/>
</dbReference>
<evidence type="ECO:0000313" key="6">
    <source>
        <dbReference type="Proteomes" id="UP001500618"/>
    </source>
</evidence>
<evidence type="ECO:0000259" key="4">
    <source>
        <dbReference type="SMART" id="SM00418"/>
    </source>
</evidence>
<reference evidence="5 6" key="1">
    <citation type="journal article" date="2019" name="Int. J. Syst. Evol. Microbiol.">
        <title>The Global Catalogue of Microorganisms (GCM) 10K type strain sequencing project: providing services to taxonomists for standard genome sequencing and annotation.</title>
        <authorList>
            <consortium name="The Broad Institute Genomics Platform"/>
            <consortium name="The Broad Institute Genome Sequencing Center for Infectious Disease"/>
            <person name="Wu L."/>
            <person name="Ma J."/>
        </authorList>
    </citation>
    <scope>NUCLEOTIDE SEQUENCE [LARGE SCALE GENOMIC DNA]</scope>
    <source>
        <strain evidence="5 6">JCM 14718</strain>
    </source>
</reference>
<feature type="domain" description="HTH arsR-type" evidence="4">
    <location>
        <begin position="211"/>
        <end position="286"/>
    </location>
</feature>
<evidence type="ECO:0000313" key="5">
    <source>
        <dbReference type="EMBL" id="GAA1666816.1"/>
    </source>
</evidence>
<name>A0ABN2G8J6_9ACTN</name>
<keyword evidence="6" id="KW-1185">Reference proteome</keyword>
<dbReference type="PANTHER" id="PTHR43132">
    <property type="entry name" value="ARSENICAL RESISTANCE OPERON REPRESSOR ARSR-RELATED"/>
    <property type="match status" value="1"/>
</dbReference>
<dbReference type="InterPro" id="IPR011991">
    <property type="entry name" value="ArsR-like_HTH"/>
</dbReference>
<evidence type="ECO:0000256" key="2">
    <source>
        <dbReference type="ARBA" id="ARBA00023125"/>
    </source>
</evidence>
<dbReference type="Proteomes" id="UP001500618">
    <property type="component" value="Unassembled WGS sequence"/>
</dbReference>
<organism evidence="5 6">
    <name type="scientific">Fodinicola feengrottensis</name>
    <dbReference type="NCBI Taxonomy" id="435914"/>
    <lineage>
        <taxon>Bacteria</taxon>
        <taxon>Bacillati</taxon>
        <taxon>Actinomycetota</taxon>
        <taxon>Actinomycetes</taxon>
        <taxon>Mycobacteriales</taxon>
        <taxon>Fodinicola</taxon>
    </lineage>
</organism>
<proteinExistence type="predicted"/>
<dbReference type="SUPFAM" id="SSF46785">
    <property type="entry name" value="Winged helix' DNA-binding domain"/>
    <property type="match status" value="1"/>
</dbReference>
<keyword evidence="3" id="KW-0804">Transcription</keyword>
<sequence length="288" mass="30569">MAFRRWCGATQLSGAAKQLLLLAPAQGYSPDFLTPAEGAAGLDAGLDAVLTTPRARLRTEMGKLGAGHRLGPWARDVADGRSPAMQNLSVAIREFHRGVLEPRWSYITSRVNSDRARRTEALATDGVGSLLTGLHPSLRWQAPHLELAGQHVNGDLRLQGRGLRLIPSFFCRGVPTVLEDADLAPVLVYPIDGGSSWLAPHSVRPDPEDHAPLIALLGPTRAKVLVAAAAGCTTTELGQRAAISPASASYHATVLREAGLLTTRRNGMSVQHDLTALGSALLDGQLTL</sequence>
<dbReference type="CDD" id="cd00090">
    <property type="entry name" value="HTH_ARSR"/>
    <property type="match status" value="1"/>
</dbReference>
<dbReference type="Gene3D" id="1.10.10.10">
    <property type="entry name" value="Winged helix-like DNA-binding domain superfamily/Winged helix DNA-binding domain"/>
    <property type="match status" value="1"/>
</dbReference>
<dbReference type="InterPro" id="IPR036390">
    <property type="entry name" value="WH_DNA-bd_sf"/>
</dbReference>
<keyword evidence="2" id="KW-0238">DNA-binding</keyword>
<comment type="caution">
    <text evidence="5">The sequence shown here is derived from an EMBL/GenBank/DDBJ whole genome shotgun (WGS) entry which is preliminary data.</text>
</comment>
<dbReference type="EMBL" id="BAAANY010000005">
    <property type="protein sequence ID" value="GAA1666816.1"/>
    <property type="molecule type" value="Genomic_DNA"/>
</dbReference>
<dbReference type="InterPro" id="IPR001845">
    <property type="entry name" value="HTH_ArsR_DNA-bd_dom"/>
</dbReference>
<dbReference type="InterPro" id="IPR036388">
    <property type="entry name" value="WH-like_DNA-bd_sf"/>
</dbReference>
<gene>
    <name evidence="5" type="ORF">GCM10009765_15370</name>
</gene>
<dbReference type="PANTHER" id="PTHR43132:SF8">
    <property type="entry name" value="HTH-TYPE TRANSCRIPTIONAL REGULATOR KMTR"/>
    <property type="match status" value="1"/>
</dbReference>
<evidence type="ECO:0000256" key="3">
    <source>
        <dbReference type="ARBA" id="ARBA00023163"/>
    </source>
</evidence>
<dbReference type="SMART" id="SM00418">
    <property type="entry name" value="HTH_ARSR"/>
    <property type="match status" value="1"/>
</dbReference>
<keyword evidence="1" id="KW-0805">Transcription regulation</keyword>
<protein>
    <submittedName>
        <fullName evidence="5">Winged helix-turn-helix domain-containing protein</fullName>
    </submittedName>
</protein>
<evidence type="ECO:0000256" key="1">
    <source>
        <dbReference type="ARBA" id="ARBA00023015"/>
    </source>
</evidence>
<accession>A0ABN2G8J6</accession>